<name>A0ACD3AXP1_9AGAR</name>
<dbReference type="EMBL" id="ML208319">
    <property type="protein sequence ID" value="TFK70039.1"/>
    <property type="molecule type" value="Genomic_DNA"/>
</dbReference>
<sequence length="276" mass="30493">MGDSSDSKAASKEDAKPNITEKFISASSFTGDKLSKSVGNWKAWSNRVGDSLDMRGLGSHIDGTGKPPDKTLYPLALATWTHNDKVVRGYIRHNIDDHERELVEGDLSALQCWDTLKKHHEDEGPIKQVNLIQGALNTRIPRDETMVDTARRIREDIRRAFKMPGGISEETFICIALLNALATGHDHSRAIIQRDMQNATKEKPYLSDTLIQLLTQDHQLILGDKQRLDTTNQSIALAAQVKTNGKKALFCSNCKKTTHTAEYCISPGGGMAGKSL</sequence>
<evidence type="ECO:0000313" key="2">
    <source>
        <dbReference type="Proteomes" id="UP000308600"/>
    </source>
</evidence>
<proteinExistence type="predicted"/>
<dbReference type="Proteomes" id="UP000308600">
    <property type="component" value="Unassembled WGS sequence"/>
</dbReference>
<protein>
    <submittedName>
        <fullName evidence="1">Uncharacterized protein</fullName>
    </submittedName>
</protein>
<reference evidence="1 2" key="1">
    <citation type="journal article" date="2019" name="Nat. Ecol. Evol.">
        <title>Megaphylogeny resolves global patterns of mushroom evolution.</title>
        <authorList>
            <person name="Varga T."/>
            <person name="Krizsan K."/>
            <person name="Foldi C."/>
            <person name="Dima B."/>
            <person name="Sanchez-Garcia M."/>
            <person name="Sanchez-Ramirez S."/>
            <person name="Szollosi G.J."/>
            <person name="Szarkandi J.G."/>
            <person name="Papp V."/>
            <person name="Albert L."/>
            <person name="Andreopoulos W."/>
            <person name="Angelini C."/>
            <person name="Antonin V."/>
            <person name="Barry K.W."/>
            <person name="Bougher N.L."/>
            <person name="Buchanan P."/>
            <person name="Buyck B."/>
            <person name="Bense V."/>
            <person name="Catcheside P."/>
            <person name="Chovatia M."/>
            <person name="Cooper J."/>
            <person name="Damon W."/>
            <person name="Desjardin D."/>
            <person name="Finy P."/>
            <person name="Geml J."/>
            <person name="Haridas S."/>
            <person name="Hughes K."/>
            <person name="Justo A."/>
            <person name="Karasinski D."/>
            <person name="Kautmanova I."/>
            <person name="Kiss B."/>
            <person name="Kocsube S."/>
            <person name="Kotiranta H."/>
            <person name="LaButti K.M."/>
            <person name="Lechner B.E."/>
            <person name="Liimatainen K."/>
            <person name="Lipzen A."/>
            <person name="Lukacs Z."/>
            <person name="Mihaltcheva S."/>
            <person name="Morgado L.N."/>
            <person name="Niskanen T."/>
            <person name="Noordeloos M.E."/>
            <person name="Ohm R.A."/>
            <person name="Ortiz-Santana B."/>
            <person name="Ovrebo C."/>
            <person name="Racz N."/>
            <person name="Riley R."/>
            <person name="Savchenko A."/>
            <person name="Shiryaev A."/>
            <person name="Soop K."/>
            <person name="Spirin V."/>
            <person name="Szebenyi C."/>
            <person name="Tomsovsky M."/>
            <person name="Tulloss R.E."/>
            <person name="Uehling J."/>
            <person name="Grigoriev I.V."/>
            <person name="Vagvolgyi C."/>
            <person name="Papp T."/>
            <person name="Martin F.M."/>
            <person name="Miettinen O."/>
            <person name="Hibbett D.S."/>
            <person name="Nagy L.G."/>
        </authorList>
    </citation>
    <scope>NUCLEOTIDE SEQUENCE [LARGE SCALE GENOMIC DNA]</scope>
    <source>
        <strain evidence="1 2">NL-1719</strain>
    </source>
</reference>
<gene>
    <name evidence="1" type="ORF">BDN72DRAFT_767054</name>
</gene>
<feature type="non-terminal residue" evidence="1">
    <location>
        <position position="276"/>
    </location>
</feature>
<keyword evidence="2" id="KW-1185">Reference proteome</keyword>
<accession>A0ACD3AXP1</accession>
<organism evidence="1 2">
    <name type="scientific">Pluteus cervinus</name>
    <dbReference type="NCBI Taxonomy" id="181527"/>
    <lineage>
        <taxon>Eukaryota</taxon>
        <taxon>Fungi</taxon>
        <taxon>Dikarya</taxon>
        <taxon>Basidiomycota</taxon>
        <taxon>Agaricomycotina</taxon>
        <taxon>Agaricomycetes</taxon>
        <taxon>Agaricomycetidae</taxon>
        <taxon>Agaricales</taxon>
        <taxon>Pluteineae</taxon>
        <taxon>Pluteaceae</taxon>
        <taxon>Pluteus</taxon>
    </lineage>
</organism>
<evidence type="ECO:0000313" key="1">
    <source>
        <dbReference type="EMBL" id="TFK70039.1"/>
    </source>
</evidence>